<gene>
    <name evidence="2" type="ORF">AYP45_11895</name>
</gene>
<keyword evidence="1" id="KW-0812">Transmembrane</keyword>
<organism evidence="2 3">
    <name type="scientific">Candidatus Brocadia carolinensis</name>
    <dbReference type="NCBI Taxonomy" id="1004156"/>
    <lineage>
        <taxon>Bacteria</taxon>
        <taxon>Pseudomonadati</taxon>
        <taxon>Planctomycetota</taxon>
        <taxon>Candidatus Brocadiia</taxon>
        <taxon>Candidatus Brocadiales</taxon>
        <taxon>Candidatus Brocadiaceae</taxon>
        <taxon>Candidatus Brocadia</taxon>
    </lineage>
</organism>
<evidence type="ECO:0000313" key="2">
    <source>
        <dbReference type="EMBL" id="OOP55972.1"/>
    </source>
</evidence>
<reference evidence="2 3" key="1">
    <citation type="journal article" date="2017" name="Water Res.">
        <title>Discovery and metagenomic analysis of an anammox bacterial enrichment related to Candidatus "Brocadia caroliniensis" in a full-scale glycerol-fed nitritation-denitritation separate centrate treatment process.</title>
        <authorList>
            <person name="Park H."/>
            <person name="Brotto A.C."/>
            <person name="van Loosdrecht M.C."/>
            <person name="Chandran K."/>
        </authorList>
    </citation>
    <scope>NUCLEOTIDE SEQUENCE [LARGE SCALE GENOMIC DNA]</scope>
    <source>
        <strain evidence="2">26THWARD</strain>
    </source>
</reference>
<keyword evidence="1" id="KW-0472">Membrane</keyword>
<dbReference type="AlphaFoldDB" id="A0A1V4AS72"/>
<name>A0A1V4AS72_9BACT</name>
<comment type="caution">
    <text evidence="2">The sequence shown here is derived from an EMBL/GenBank/DDBJ whole genome shotgun (WGS) entry which is preliminary data.</text>
</comment>
<accession>A0A1V4AS72</accession>
<protein>
    <submittedName>
        <fullName evidence="2">Uncharacterized protein</fullName>
    </submittedName>
</protein>
<sequence length="71" mass="8187">MFIYNIIGSKAIFSLNGRILWYFPIKTGILSFAPSPAHSGFTFIVVFLIDLKFRSCKNFSFRIDFGFLKLL</sequence>
<keyword evidence="1" id="KW-1133">Transmembrane helix</keyword>
<proteinExistence type="predicted"/>
<feature type="transmembrane region" description="Helical" evidence="1">
    <location>
        <begin position="29"/>
        <end position="49"/>
    </location>
</feature>
<evidence type="ECO:0000313" key="3">
    <source>
        <dbReference type="Proteomes" id="UP000189681"/>
    </source>
</evidence>
<dbReference type="EMBL" id="AYTS01000107">
    <property type="protein sequence ID" value="OOP55972.1"/>
    <property type="molecule type" value="Genomic_DNA"/>
</dbReference>
<dbReference type="Proteomes" id="UP000189681">
    <property type="component" value="Unassembled WGS sequence"/>
</dbReference>
<evidence type="ECO:0000256" key="1">
    <source>
        <dbReference type="SAM" id="Phobius"/>
    </source>
</evidence>